<proteinExistence type="predicted"/>
<dbReference type="EMBL" id="AE017226">
    <property type="protein sequence ID" value="AAS12300.1"/>
    <property type="molecule type" value="Genomic_DNA"/>
</dbReference>
<dbReference type="AlphaFoldDB" id="Q73LS7"/>
<protein>
    <submittedName>
        <fullName evidence="1">Uncharacterized protein</fullName>
    </submittedName>
</protein>
<name>Q73LS7_TREDE</name>
<dbReference type="HOGENOM" id="CLU_3298095_0_0_12"/>
<dbReference type="Proteomes" id="UP000008212">
    <property type="component" value="Chromosome"/>
</dbReference>
<dbReference type="PaxDb" id="243275-TDE_1785"/>
<organism evidence="1 2">
    <name type="scientific">Treponema denticola (strain ATCC 35405 / DSM 14222 / CIP 103919 / JCM 8153 / KCTC 15104)</name>
    <dbReference type="NCBI Taxonomy" id="243275"/>
    <lineage>
        <taxon>Bacteria</taxon>
        <taxon>Pseudomonadati</taxon>
        <taxon>Spirochaetota</taxon>
        <taxon>Spirochaetia</taxon>
        <taxon>Spirochaetales</taxon>
        <taxon>Treponemataceae</taxon>
        <taxon>Treponema</taxon>
    </lineage>
</organism>
<evidence type="ECO:0000313" key="2">
    <source>
        <dbReference type="Proteomes" id="UP000008212"/>
    </source>
</evidence>
<dbReference type="KEGG" id="tde:TDE_1785"/>
<reference evidence="1 2" key="1">
    <citation type="journal article" date="2004" name="Proc. Natl. Acad. Sci. U.S.A.">
        <title>Comparison of the genome of the oral pathogen Treponema denticola with other spirochete genomes.</title>
        <authorList>
            <person name="Seshadri R."/>
            <person name="Myers G.S."/>
            <person name="Tettelin H."/>
            <person name="Eisen J.A."/>
            <person name="Heidelberg J.F."/>
            <person name="Dodson R.J."/>
            <person name="Davidsen T.M."/>
            <person name="DeBoy R.T."/>
            <person name="Fouts D.E."/>
            <person name="Haft D.H."/>
            <person name="Selengut J."/>
            <person name="Ren Q."/>
            <person name="Brinkac L.M."/>
            <person name="Madupu R."/>
            <person name="Kolonay J."/>
            <person name="Durkin S.A."/>
            <person name="Daugherty S.C."/>
            <person name="Shetty J."/>
            <person name="Shvartsbeyn A."/>
            <person name="Gebregeorgis E."/>
            <person name="Geer K."/>
            <person name="Tsegaye G."/>
            <person name="Malek J."/>
            <person name="Ayodeji B."/>
            <person name="Shatsman S."/>
            <person name="McLeod M.P."/>
            <person name="Smajs D."/>
            <person name="Howell J.K."/>
            <person name="Pal S."/>
            <person name="Amin A."/>
            <person name="Vashisth P."/>
            <person name="McNeill T.Z."/>
            <person name="Xiang Q."/>
            <person name="Sodergren E."/>
            <person name="Baca E."/>
            <person name="Weinstock G.M."/>
            <person name="Norris S.J."/>
            <person name="Fraser C.M."/>
            <person name="Paulsen I.T."/>
        </authorList>
    </citation>
    <scope>NUCLEOTIDE SEQUENCE [LARGE SCALE GENOMIC DNA]</scope>
    <source>
        <strain evidence="2">ATCC 35405 / DSM 14222 / CIP 103919 / JCM 8153 / KCTC 15104</strain>
    </source>
</reference>
<gene>
    <name evidence="1" type="ordered locus">TDE_1785</name>
</gene>
<accession>Q73LS7</accession>
<evidence type="ECO:0000313" key="1">
    <source>
        <dbReference type="EMBL" id="AAS12300.1"/>
    </source>
</evidence>
<keyword evidence="2" id="KW-1185">Reference proteome</keyword>
<sequence length="40" mass="4741">MHSIAFYTMLANVLYSIIQKVLFDESMSCFFYIDFISFFG</sequence>